<evidence type="ECO:0000256" key="3">
    <source>
        <dbReference type="ARBA" id="ARBA00012966"/>
    </source>
</evidence>
<dbReference type="EMBL" id="PFLF01000101">
    <property type="protein sequence ID" value="PIY68659.1"/>
    <property type="molecule type" value="Genomic_DNA"/>
</dbReference>
<evidence type="ECO:0000256" key="4">
    <source>
        <dbReference type="ARBA" id="ARBA00022679"/>
    </source>
</evidence>
<evidence type="ECO:0000313" key="9">
    <source>
        <dbReference type="Proteomes" id="UP000230108"/>
    </source>
</evidence>
<gene>
    <name evidence="8" type="ORF">COY90_04750</name>
</gene>
<dbReference type="PROSITE" id="PS51374">
    <property type="entry name" value="NDPK_LIKE"/>
    <property type="match status" value="1"/>
</dbReference>
<evidence type="ECO:0000256" key="1">
    <source>
        <dbReference type="ARBA" id="ARBA00001946"/>
    </source>
</evidence>
<comment type="cofactor">
    <cofactor evidence="1">
        <name>Mg(2+)</name>
        <dbReference type="ChEBI" id="CHEBI:18420"/>
    </cofactor>
</comment>
<dbReference type="InterPro" id="IPR034907">
    <property type="entry name" value="NDK-like_dom"/>
</dbReference>
<dbReference type="Pfam" id="PF00334">
    <property type="entry name" value="NDK"/>
    <property type="match status" value="2"/>
</dbReference>
<evidence type="ECO:0000256" key="5">
    <source>
        <dbReference type="ARBA" id="ARBA00022777"/>
    </source>
</evidence>
<evidence type="ECO:0000259" key="7">
    <source>
        <dbReference type="SMART" id="SM00562"/>
    </source>
</evidence>
<keyword evidence="5 8" id="KW-0418">Kinase</keyword>
<proteinExistence type="inferred from homology"/>
<evidence type="ECO:0000256" key="2">
    <source>
        <dbReference type="ARBA" id="ARBA00008142"/>
    </source>
</evidence>
<comment type="caution">
    <text evidence="8">The sequence shown here is derived from an EMBL/GenBank/DDBJ whole genome shotgun (WGS) entry which is preliminary data.</text>
</comment>
<keyword evidence="4 8" id="KW-0808">Transferase</keyword>
<evidence type="ECO:0000256" key="6">
    <source>
        <dbReference type="PROSITE-ProRule" id="PRU00706"/>
    </source>
</evidence>
<comment type="similarity">
    <text evidence="2 6">Belongs to the NDK family.</text>
</comment>
<protein>
    <recommendedName>
        <fullName evidence="3">nucleoside-diphosphate kinase</fullName>
        <ecNumber evidence="3">2.7.4.6</ecNumber>
    </recommendedName>
</protein>
<dbReference type="SUPFAM" id="SSF54919">
    <property type="entry name" value="Nucleoside diphosphate kinase, NDK"/>
    <property type="match status" value="1"/>
</dbReference>
<organism evidence="8 9">
    <name type="scientific">Candidatus Roizmanbacteria bacterium CG_4_10_14_0_8_um_filter_39_9</name>
    <dbReference type="NCBI Taxonomy" id="1974829"/>
    <lineage>
        <taxon>Bacteria</taxon>
        <taxon>Candidatus Roizmaniibacteriota</taxon>
    </lineage>
</organism>
<accession>A0A2M7QBQ2</accession>
<reference evidence="9" key="1">
    <citation type="submission" date="2017-09" db="EMBL/GenBank/DDBJ databases">
        <title>Depth-based differentiation of microbial function through sediment-hosted aquifers and enrichment of novel symbionts in the deep terrestrial subsurface.</title>
        <authorList>
            <person name="Probst A.J."/>
            <person name="Ladd B."/>
            <person name="Jarett J.K."/>
            <person name="Geller-Mcgrath D.E."/>
            <person name="Sieber C.M.K."/>
            <person name="Emerson J.B."/>
            <person name="Anantharaman K."/>
            <person name="Thomas B.C."/>
            <person name="Malmstrom R."/>
            <person name="Stieglmeier M."/>
            <person name="Klingl A."/>
            <person name="Woyke T."/>
            <person name="Ryan C.M."/>
            <person name="Banfield J.F."/>
        </authorList>
    </citation>
    <scope>NUCLEOTIDE SEQUENCE [LARGE SCALE GENOMIC DNA]</scope>
</reference>
<comment type="caution">
    <text evidence="6">Lacks conserved residue(s) required for the propagation of feature annotation.</text>
</comment>
<dbReference type="SMART" id="SM00562">
    <property type="entry name" value="NDK"/>
    <property type="match status" value="1"/>
</dbReference>
<dbReference type="InterPro" id="IPR036850">
    <property type="entry name" value="NDK-like_dom_sf"/>
</dbReference>
<name>A0A2M7QBQ2_9BACT</name>
<evidence type="ECO:0000313" key="8">
    <source>
        <dbReference type="EMBL" id="PIY68659.1"/>
    </source>
</evidence>
<feature type="domain" description="Nucleoside diphosphate kinase-like" evidence="7">
    <location>
        <begin position="5"/>
        <end position="185"/>
    </location>
</feature>
<dbReference type="EC" id="2.7.4.6" evidence="3"/>
<dbReference type="Gene3D" id="3.30.70.141">
    <property type="entry name" value="Nucleoside diphosphate kinase-like domain"/>
    <property type="match status" value="1"/>
</dbReference>
<sequence length="195" mass="22205">MNLPIEKTLIILKPDAVKRALVGTIIEQYERMGMKLLAAKMVRPEADVIKNHYPGTNAWIKEMGEKTKASFEKGGLNVKQVLGTDDAFKLGSQVYERLIKYWQEGPIIVMVWEGPHAIELVRKKRGHTIPLLATTGSIHADYLYDSSILAATLNRVVKTFIHASGSHDEANREIEYWFPKHVFPKYKREVDGLYL</sequence>
<dbReference type="GO" id="GO:0004550">
    <property type="term" value="F:nucleoside diphosphate kinase activity"/>
    <property type="evidence" value="ECO:0007669"/>
    <property type="project" value="UniProtKB-EC"/>
</dbReference>
<dbReference type="Proteomes" id="UP000230108">
    <property type="component" value="Unassembled WGS sequence"/>
</dbReference>
<dbReference type="AlphaFoldDB" id="A0A2M7QBQ2"/>
<dbReference type="PANTHER" id="PTHR11349">
    <property type="entry name" value="NUCLEOSIDE DIPHOSPHATE KINASE"/>
    <property type="match status" value="1"/>
</dbReference>